<dbReference type="EMBL" id="NIDF01000139">
    <property type="protein sequence ID" value="TYJ52362.1"/>
    <property type="molecule type" value="Genomic_DNA"/>
</dbReference>
<feature type="compositionally biased region" description="Basic and acidic residues" evidence="1">
    <location>
        <begin position="119"/>
        <end position="131"/>
    </location>
</feature>
<name>A0A5D3ANH0_9TREE</name>
<evidence type="ECO:0000313" key="3">
    <source>
        <dbReference type="Proteomes" id="UP000322245"/>
    </source>
</evidence>
<feature type="compositionally biased region" description="Low complexity" evidence="1">
    <location>
        <begin position="106"/>
        <end position="118"/>
    </location>
</feature>
<feature type="region of interest" description="Disordered" evidence="1">
    <location>
        <begin position="104"/>
        <end position="131"/>
    </location>
</feature>
<accession>A0A5D3ANH0</accession>
<gene>
    <name evidence="2" type="ORF">B9479_007056</name>
</gene>
<evidence type="ECO:0000256" key="1">
    <source>
        <dbReference type="SAM" id="MobiDB-lite"/>
    </source>
</evidence>
<dbReference type="Proteomes" id="UP000322245">
    <property type="component" value="Unassembled WGS sequence"/>
</dbReference>
<evidence type="ECO:0000313" key="2">
    <source>
        <dbReference type="EMBL" id="TYJ52362.1"/>
    </source>
</evidence>
<dbReference type="AlphaFoldDB" id="A0A5D3ANH0"/>
<keyword evidence="3" id="KW-1185">Reference proteome</keyword>
<proteinExistence type="predicted"/>
<organism evidence="2 3">
    <name type="scientific">Cryptococcus floricola</name>
    <dbReference type="NCBI Taxonomy" id="2591691"/>
    <lineage>
        <taxon>Eukaryota</taxon>
        <taxon>Fungi</taxon>
        <taxon>Dikarya</taxon>
        <taxon>Basidiomycota</taxon>
        <taxon>Agaricomycotina</taxon>
        <taxon>Tremellomycetes</taxon>
        <taxon>Tremellales</taxon>
        <taxon>Cryptococcaceae</taxon>
        <taxon>Cryptococcus</taxon>
    </lineage>
</organism>
<protein>
    <submittedName>
        <fullName evidence="2">Uncharacterized protein</fullName>
    </submittedName>
</protein>
<reference evidence="2 3" key="1">
    <citation type="submission" date="2017-05" db="EMBL/GenBank/DDBJ databases">
        <title>The Genome Sequence of Tsuchiyaea wingfieldii DSM 27421.</title>
        <authorList>
            <person name="Cuomo C."/>
            <person name="Passer A."/>
            <person name="Billmyre B."/>
            <person name="Heitman J."/>
        </authorList>
    </citation>
    <scope>NUCLEOTIDE SEQUENCE [LARGE SCALE GENOMIC DNA]</scope>
    <source>
        <strain evidence="2 3">DSM 27421</strain>
    </source>
</reference>
<comment type="caution">
    <text evidence="2">The sequence shown here is derived from an EMBL/GenBank/DDBJ whole genome shotgun (WGS) entry which is preliminary data.</text>
</comment>
<sequence length="131" mass="14751">MGGDELGKYSMERLPTPSLLIHTLPQPLISSRSPAFAALCPLRPPHRPTVPHLLLLLRFLAVSSRQFSEGSQDEEEVVVEHSWKRHGGRRRRWVKTLESQHAFTRSSQSTTSSLSSLKQTDDYCRSEGDLG</sequence>